<keyword evidence="2" id="KW-0677">Repeat</keyword>
<accession>A0ABZ0SM67</accession>
<evidence type="ECO:0000313" key="4">
    <source>
        <dbReference type="Proteomes" id="UP001323798"/>
    </source>
</evidence>
<dbReference type="EC" id="2.3.1.-" evidence="3"/>
<dbReference type="PROSITE" id="PS00101">
    <property type="entry name" value="HEXAPEP_TRANSFERASES"/>
    <property type="match status" value="1"/>
</dbReference>
<dbReference type="Gene3D" id="2.160.10.10">
    <property type="entry name" value="Hexapeptide repeat proteins"/>
    <property type="match status" value="1"/>
</dbReference>
<dbReference type="InterPro" id="IPR001451">
    <property type="entry name" value="Hexapep"/>
</dbReference>
<dbReference type="Proteomes" id="UP001323798">
    <property type="component" value="Chromosome"/>
</dbReference>
<dbReference type="PANTHER" id="PTHR43300">
    <property type="entry name" value="ACETYLTRANSFERASE"/>
    <property type="match status" value="1"/>
</dbReference>
<dbReference type="InterPro" id="IPR018357">
    <property type="entry name" value="Hexapep_transf_CS"/>
</dbReference>
<dbReference type="EMBL" id="CP139368">
    <property type="protein sequence ID" value="WPR90477.1"/>
    <property type="molecule type" value="Genomic_DNA"/>
</dbReference>
<evidence type="ECO:0000256" key="2">
    <source>
        <dbReference type="ARBA" id="ARBA00022737"/>
    </source>
</evidence>
<dbReference type="Pfam" id="PF00132">
    <property type="entry name" value="Hexapep"/>
    <property type="match status" value="2"/>
</dbReference>
<proteinExistence type="predicted"/>
<gene>
    <name evidence="3" type="ORF">SM116_04075</name>
</gene>
<dbReference type="RefSeq" id="WP_320943189.1">
    <property type="nucleotide sequence ID" value="NZ_BAABEU010000011.1"/>
</dbReference>
<evidence type="ECO:0000313" key="3">
    <source>
        <dbReference type="EMBL" id="WPR90477.1"/>
    </source>
</evidence>
<sequence>MDPLDYSPWSFWAEADASAQERQRAALRRLAARPDHELGDGCFVSELASVDNEELRLGDRTYIAAGAYVTGSLRAGADCSINPYTVVRGRVELGDGVRIGAHASILGFNHTMSDPGLPVFRQPLTAKGIRVGHDVWIGSHVVVLDGVTVGDHSVLAAGAVVTKDVPAGAIVGGNPAKHLRWRIAPAGAASRSDLGSRLAAFADRARAQAAGILDRSWREDLRLFVDRPGDDPTVRAQADAIEIADLLLGGAPAQLPADEQVERLRGWQDAATGRVPRLRPDGTLDDPRDSDDSAYHVLSVGYALDLLGSGFAHPLSLVTASTAGEVVALCEGLPWETRAWHAGAEVDALGTALLWSDRRGDLVPSGIREALFGWLVTHADPATGMWGRIAADGSSLQLVNGFYRASRGTFAQFGVPLPSPGRVVDTVLAHVRDDRFFRPDRHDACNILDVAHPLWLTRATGHRSDEVTSTARRLLEAALGRWVEGEGFGFRAGSADDPARAASIPGLQGTEMWLATVWYLADLVGVSDALGYRPRGVHRPEPAPLT</sequence>
<reference evidence="3 4" key="1">
    <citation type="submission" date="2023-11" db="EMBL/GenBank/DDBJ databases">
        <title>Genome sequence of Microbacterium rhizosphaerae KACC 19337.</title>
        <authorList>
            <person name="Choi H."/>
            <person name="Kim S."/>
            <person name="Kim Y."/>
            <person name="Kwon S.-W."/>
            <person name="Heo J."/>
        </authorList>
    </citation>
    <scope>NUCLEOTIDE SEQUENCE [LARGE SCALE GENOMIC DNA]</scope>
    <source>
        <strain evidence="3 4">KACC 19337</strain>
    </source>
</reference>
<keyword evidence="4" id="KW-1185">Reference proteome</keyword>
<evidence type="ECO:0000256" key="1">
    <source>
        <dbReference type="ARBA" id="ARBA00022679"/>
    </source>
</evidence>
<organism evidence="3 4">
    <name type="scientific">Microbacterium rhizosphaerae</name>
    <dbReference type="NCBI Taxonomy" id="1678237"/>
    <lineage>
        <taxon>Bacteria</taxon>
        <taxon>Bacillati</taxon>
        <taxon>Actinomycetota</taxon>
        <taxon>Actinomycetes</taxon>
        <taxon>Micrococcales</taxon>
        <taxon>Microbacteriaceae</taxon>
        <taxon>Microbacterium</taxon>
    </lineage>
</organism>
<dbReference type="InterPro" id="IPR050179">
    <property type="entry name" value="Trans_hexapeptide_repeat"/>
</dbReference>
<dbReference type="InterPro" id="IPR011004">
    <property type="entry name" value="Trimer_LpxA-like_sf"/>
</dbReference>
<dbReference type="PANTHER" id="PTHR43300:SF11">
    <property type="entry name" value="ACETYLTRANSFERASE RV3034C-RELATED"/>
    <property type="match status" value="1"/>
</dbReference>
<dbReference type="GO" id="GO:0016746">
    <property type="term" value="F:acyltransferase activity"/>
    <property type="evidence" value="ECO:0007669"/>
    <property type="project" value="UniProtKB-KW"/>
</dbReference>
<dbReference type="SUPFAM" id="SSF51161">
    <property type="entry name" value="Trimeric LpxA-like enzymes"/>
    <property type="match status" value="1"/>
</dbReference>
<name>A0ABZ0SM67_9MICO</name>
<dbReference type="CDD" id="cd04647">
    <property type="entry name" value="LbH_MAT_like"/>
    <property type="match status" value="1"/>
</dbReference>
<keyword evidence="3" id="KW-0012">Acyltransferase</keyword>
<protein>
    <submittedName>
        <fullName evidence="3">Acyltransferase</fullName>
        <ecNumber evidence="3">2.3.1.-</ecNumber>
    </submittedName>
</protein>
<keyword evidence="1 3" id="KW-0808">Transferase</keyword>